<accession>A0A553N510</accession>
<dbReference type="InterPro" id="IPR003591">
    <property type="entry name" value="Leu-rich_rpt_typical-subtyp"/>
</dbReference>
<dbReference type="AlphaFoldDB" id="A0A553N510"/>
<dbReference type="PROSITE" id="PS51450">
    <property type="entry name" value="LRR"/>
    <property type="match status" value="2"/>
</dbReference>
<feature type="region of interest" description="Disordered" evidence="5">
    <location>
        <begin position="365"/>
        <end position="401"/>
    </location>
</feature>
<evidence type="ECO:0000256" key="2">
    <source>
        <dbReference type="ARBA" id="ARBA00022729"/>
    </source>
</evidence>
<dbReference type="SMART" id="SM00409">
    <property type="entry name" value="IG"/>
    <property type="match status" value="1"/>
</dbReference>
<dbReference type="InterPro" id="IPR032675">
    <property type="entry name" value="LRR_dom_sf"/>
</dbReference>
<keyword evidence="1" id="KW-0433">Leucine-rich repeat</keyword>
<sequence>MLQVPLQGMRPLLYAELTVGWALVVFAQNPTCPSLCTCVLQGQSNTKGLRSAKRHDQVSSRADVCFQDLKGSFTNLSSLHELRLDGNLLSSFPWEGLRDMPSLRTLGLHNNRLARIPAFAARYLGNVTYLDLSSNRLSTLANDITALWVPGDGNLTQRAVVLGLQDNPWQCDCRLSTLLELSKAPEGAVVLLDRLLTCSQPPHLAGLSFHSLELSHCRRPYVLASVTEVTAPVGSSILLRCQATGRPVPTVMWIKSARASKNNQGCCQQTQINIETERLPRKIAGYVQAFPQMGIRWSVVSLNGVSYRDSGEYRCRAQNIAGISEAVVSLKVTGLMSEFVDSKNDSWRKTKPEFLLLHQNMTTLSSSPPERVAKAMETSEDQTKTDRAFVQNRSRTKKIPP</sequence>
<evidence type="ECO:0000256" key="1">
    <source>
        <dbReference type="ARBA" id="ARBA00022614"/>
    </source>
</evidence>
<evidence type="ECO:0000313" key="9">
    <source>
        <dbReference type="Proteomes" id="UP000316079"/>
    </source>
</evidence>
<dbReference type="InterPro" id="IPR013783">
    <property type="entry name" value="Ig-like_fold"/>
</dbReference>
<protein>
    <recommendedName>
        <fullName evidence="7">Ig-like domain-containing protein</fullName>
    </recommendedName>
</protein>
<dbReference type="Proteomes" id="UP000316079">
    <property type="component" value="Unassembled WGS sequence"/>
</dbReference>
<dbReference type="SUPFAM" id="SSF48726">
    <property type="entry name" value="Immunoglobulin"/>
    <property type="match status" value="1"/>
</dbReference>
<dbReference type="SUPFAM" id="SSF52058">
    <property type="entry name" value="L domain-like"/>
    <property type="match status" value="1"/>
</dbReference>
<dbReference type="SMART" id="SM00082">
    <property type="entry name" value="LRRCT"/>
    <property type="match status" value="1"/>
</dbReference>
<evidence type="ECO:0000259" key="7">
    <source>
        <dbReference type="PROSITE" id="PS50835"/>
    </source>
</evidence>
<name>A0A553N510_9TELE</name>
<comment type="caution">
    <text evidence="8">The sequence shown here is derived from an EMBL/GenBank/DDBJ whole genome shotgun (WGS) entry which is preliminary data.</text>
</comment>
<dbReference type="InterPro" id="IPR001611">
    <property type="entry name" value="Leu-rich_rpt"/>
</dbReference>
<dbReference type="SMART" id="SM00369">
    <property type="entry name" value="LRR_TYP"/>
    <property type="match status" value="3"/>
</dbReference>
<dbReference type="InterPro" id="IPR036179">
    <property type="entry name" value="Ig-like_dom_sf"/>
</dbReference>
<dbReference type="SMART" id="SM00408">
    <property type="entry name" value="IGc2"/>
    <property type="match status" value="1"/>
</dbReference>
<dbReference type="Pfam" id="PF13927">
    <property type="entry name" value="Ig_3"/>
    <property type="match status" value="1"/>
</dbReference>
<dbReference type="PROSITE" id="PS50835">
    <property type="entry name" value="IG_LIKE"/>
    <property type="match status" value="1"/>
</dbReference>
<gene>
    <name evidence="8" type="ORF">DNTS_001482</name>
</gene>
<dbReference type="InterPro" id="IPR050467">
    <property type="entry name" value="LRFN"/>
</dbReference>
<evidence type="ECO:0000313" key="8">
    <source>
        <dbReference type="EMBL" id="TRY60512.1"/>
    </source>
</evidence>
<evidence type="ECO:0000256" key="3">
    <source>
        <dbReference type="ARBA" id="ARBA00022737"/>
    </source>
</evidence>
<dbReference type="Gene3D" id="3.80.10.10">
    <property type="entry name" value="Ribonuclease Inhibitor"/>
    <property type="match status" value="1"/>
</dbReference>
<dbReference type="OrthoDB" id="9229163at2759"/>
<dbReference type="InterPro" id="IPR003599">
    <property type="entry name" value="Ig_sub"/>
</dbReference>
<dbReference type="InterPro" id="IPR007110">
    <property type="entry name" value="Ig-like_dom"/>
</dbReference>
<dbReference type="STRING" id="623744.A0A553N510"/>
<dbReference type="Pfam" id="PF13855">
    <property type="entry name" value="LRR_8"/>
    <property type="match status" value="1"/>
</dbReference>
<feature type="signal peptide" evidence="6">
    <location>
        <begin position="1"/>
        <end position="27"/>
    </location>
</feature>
<feature type="chain" id="PRO_5022223699" description="Ig-like domain-containing protein" evidence="6">
    <location>
        <begin position="28"/>
        <end position="401"/>
    </location>
</feature>
<keyword evidence="4" id="KW-1015">Disulfide bond</keyword>
<keyword evidence="3" id="KW-0677">Repeat</keyword>
<keyword evidence="9" id="KW-1185">Reference proteome</keyword>
<dbReference type="InterPro" id="IPR000483">
    <property type="entry name" value="Cys-rich_flank_reg_C"/>
</dbReference>
<dbReference type="EMBL" id="SRMA01027048">
    <property type="protein sequence ID" value="TRY60512.1"/>
    <property type="molecule type" value="Genomic_DNA"/>
</dbReference>
<dbReference type="InterPro" id="IPR003598">
    <property type="entry name" value="Ig_sub2"/>
</dbReference>
<dbReference type="PANTHER" id="PTHR45842">
    <property type="entry name" value="SYNAPTIC ADHESION-LIKE MOLECULE SALM"/>
    <property type="match status" value="1"/>
</dbReference>
<dbReference type="Gene3D" id="2.60.40.10">
    <property type="entry name" value="Immunoglobulins"/>
    <property type="match status" value="1"/>
</dbReference>
<evidence type="ECO:0000256" key="5">
    <source>
        <dbReference type="SAM" id="MobiDB-lite"/>
    </source>
</evidence>
<keyword evidence="2 6" id="KW-0732">Signal</keyword>
<feature type="domain" description="Ig-like" evidence="7">
    <location>
        <begin position="220"/>
        <end position="333"/>
    </location>
</feature>
<organism evidence="8 9">
    <name type="scientific">Danionella cerebrum</name>
    <dbReference type="NCBI Taxonomy" id="2873325"/>
    <lineage>
        <taxon>Eukaryota</taxon>
        <taxon>Metazoa</taxon>
        <taxon>Chordata</taxon>
        <taxon>Craniata</taxon>
        <taxon>Vertebrata</taxon>
        <taxon>Euteleostomi</taxon>
        <taxon>Actinopterygii</taxon>
        <taxon>Neopterygii</taxon>
        <taxon>Teleostei</taxon>
        <taxon>Ostariophysi</taxon>
        <taxon>Cypriniformes</taxon>
        <taxon>Danionidae</taxon>
        <taxon>Danioninae</taxon>
        <taxon>Danionella</taxon>
    </lineage>
</organism>
<evidence type="ECO:0000256" key="6">
    <source>
        <dbReference type="SAM" id="SignalP"/>
    </source>
</evidence>
<evidence type="ECO:0000256" key="4">
    <source>
        <dbReference type="ARBA" id="ARBA00023157"/>
    </source>
</evidence>
<reference evidence="8 9" key="1">
    <citation type="journal article" date="2019" name="Sci. Data">
        <title>Hybrid genome assembly and annotation of Danionella translucida.</title>
        <authorList>
            <person name="Kadobianskyi M."/>
            <person name="Schulze L."/>
            <person name="Schuelke M."/>
            <person name="Judkewitz B."/>
        </authorList>
    </citation>
    <scope>NUCLEOTIDE SEQUENCE [LARGE SCALE GENOMIC DNA]</scope>
    <source>
        <strain evidence="8 9">Bolton</strain>
    </source>
</reference>
<dbReference type="PANTHER" id="PTHR45842:SF8">
    <property type="entry name" value="LEUCINE-RICH REPEAT, IMMUNOGLOBULIN-LIKE DOMAIN AND TRANSMEMBRANE DOMAIN-CONTAINING PROTEIN 3"/>
    <property type="match status" value="1"/>
</dbReference>
<proteinExistence type="predicted"/>